<accession>A0ABS8S149</accession>
<proteinExistence type="predicted"/>
<name>A0ABS8S149_DATST</name>
<dbReference type="EMBL" id="JACEIK010000215">
    <property type="protein sequence ID" value="MCD7452557.1"/>
    <property type="molecule type" value="Genomic_DNA"/>
</dbReference>
<sequence length="113" mass="13071">MWRDDPNMDLVEVASMRAAKMASLDYERIITHNDSETVTPVVVVPTSPMIIPNFIPHEEMHKFWGQVQFLVRAIPSNRGKFEAIHLIEFLVRMECMSRDGIIRPVPRCHGELQ</sequence>
<dbReference type="Proteomes" id="UP000823775">
    <property type="component" value="Unassembled WGS sequence"/>
</dbReference>
<evidence type="ECO:0000313" key="2">
    <source>
        <dbReference type="Proteomes" id="UP000823775"/>
    </source>
</evidence>
<organism evidence="1 2">
    <name type="scientific">Datura stramonium</name>
    <name type="common">Jimsonweed</name>
    <name type="synonym">Common thornapple</name>
    <dbReference type="NCBI Taxonomy" id="4076"/>
    <lineage>
        <taxon>Eukaryota</taxon>
        <taxon>Viridiplantae</taxon>
        <taxon>Streptophyta</taxon>
        <taxon>Embryophyta</taxon>
        <taxon>Tracheophyta</taxon>
        <taxon>Spermatophyta</taxon>
        <taxon>Magnoliopsida</taxon>
        <taxon>eudicotyledons</taxon>
        <taxon>Gunneridae</taxon>
        <taxon>Pentapetalae</taxon>
        <taxon>asterids</taxon>
        <taxon>lamiids</taxon>
        <taxon>Solanales</taxon>
        <taxon>Solanaceae</taxon>
        <taxon>Solanoideae</taxon>
        <taxon>Datureae</taxon>
        <taxon>Datura</taxon>
    </lineage>
</organism>
<reference evidence="1 2" key="1">
    <citation type="journal article" date="2021" name="BMC Genomics">
        <title>Datura genome reveals duplications of psychoactive alkaloid biosynthetic genes and high mutation rate following tissue culture.</title>
        <authorList>
            <person name="Rajewski A."/>
            <person name="Carter-House D."/>
            <person name="Stajich J."/>
            <person name="Litt A."/>
        </authorList>
    </citation>
    <scope>NUCLEOTIDE SEQUENCE [LARGE SCALE GENOMIC DNA]</scope>
    <source>
        <strain evidence="1">AR-01</strain>
    </source>
</reference>
<keyword evidence="2" id="KW-1185">Reference proteome</keyword>
<gene>
    <name evidence="1" type="ORF">HAX54_017386</name>
</gene>
<evidence type="ECO:0000313" key="1">
    <source>
        <dbReference type="EMBL" id="MCD7452557.1"/>
    </source>
</evidence>
<comment type="caution">
    <text evidence="1">The sequence shown here is derived from an EMBL/GenBank/DDBJ whole genome shotgun (WGS) entry which is preliminary data.</text>
</comment>
<protein>
    <submittedName>
        <fullName evidence="1">Uncharacterized protein</fullName>
    </submittedName>
</protein>